<evidence type="ECO:0000313" key="3">
    <source>
        <dbReference type="Proteomes" id="UP000712080"/>
    </source>
</evidence>
<reference evidence="2" key="1">
    <citation type="submission" date="2020-02" db="EMBL/GenBank/DDBJ databases">
        <title>Flavobacterium sp. genome.</title>
        <authorList>
            <person name="Jung H.S."/>
            <person name="Baek J.H."/>
            <person name="Jeon C.O."/>
        </authorList>
    </citation>
    <scope>NUCLEOTIDE SEQUENCE</scope>
    <source>
        <strain evidence="2">SE-s28</strain>
    </source>
</reference>
<protein>
    <submittedName>
        <fullName evidence="2">Uncharacterized protein</fullName>
    </submittedName>
</protein>
<evidence type="ECO:0000313" key="2">
    <source>
        <dbReference type="EMBL" id="NMH27123.1"/>
    </source>
</evidence>
<dbReference type="EMBL" id="JAAMPU010000098">
    <property type="protein sequence ID" value="NMH27123.1"/>
    <property type="molecule type" value="Genomic_DNA"/>
</dbReference>
<keyword evidence="3" id="KW-1185">Reference proteome</keyword>
<evidence type="ECO:0000256" key="1">
    <source>
        <dbReference type="SAM" id="MobiDB-lite"/>
    </source>
</evidence>
<comment type="caution">
    <text evidence="2">The sequence shown here is derived from an EMBL/GenBank/DDBJ whole genome shotgun (WGS) entry which is preliminary data.</text>
</comment>
<dbReference type="AlphaFoldDB" id="A0A972FJW7"/>
<name>A0A972FJW7_9FLAO</name>
<feature type="compositionally biased region" description="Basic and acidic residues" evidence="1">
    <location>
        <begin position="46"/>
        <end position="57"/>
    </location>
</feature>
<dbReference type="Proteomes" id="UP000712080">
    <property type="component" value="Unassembled WGS sequence"/>
</dbReference>
<sequence length="57" mass="6184">MGFFGFLKSIFGSGTPDKESVDRGLDAVEEASNVVLPSTELLPEQSEPKPSDEDRNL</sequence>
<proteinExistence type="predicted"/>
<feature type="region of interest" description="Disordered" evidence="1">
    <location>
        <begin position="34"/>
        <end position="57"/>
    </location>
</feature>
<organism evidence="2 3">
    <name type="scientific">Flavobacterium silvaticum</name>
    <dbReference type="NCBI Taxonomy" id="1852020"/>
    <lineage>
        <taxon>Bacteria</taxon>
        <taxon>Pseudomonadati</taxon>
        <taxon>Bacteroidota</taxon>
        <taxon>Flavobacteriia</taxon>
        <taxon>Flavobacteriales</taxon>
        <taxon>Flavobacteriaceae</taxon>
        <taxon>Flavobacterium</taxon>
    </lineage>
</organism>
<accession>A0A972FJW7</accession>
<dbReference type="RefSeq" id="WP_169526125.1">
    <property type="nucleotide sequence ID" value="NZ_JAAMPU010000098.1"/>
</dbReference>
<gene>
    <name evidence="2" type="ORF">G6047_03685</name>
</gene>